<dbReference type="EMBL" id="CP133614">
    <property type="protein sequence ID" value="WMV19908.1"/>
    <property type="molecule type" value="Genomic_DNA"/>
</dbReference>
<sequence length="88" mass="9671">MSTVVKILRTSELDLRIHTVVRHKGGNKTPACAKCGRSHSWVCRDGSTSCFKKGHFTRECPKSRQSNGNEDNRAQSSSVSPPDRAASK</sequence>
<gene>
    <name evidence="2" type="ORF">MTR67_013293</name>
</gene>
<keyword evidence="3" id="KW-1185">Reference proteome</keyword>
<name>A0AAF0QC78_SOLVR</name>
<accession>A0AAF0QC78</accession>
<feature type="region of interest" description="Disordered" evidence="1">
    <location>
        <begin position="58"/>
        <end position="88"/>
    </location>
</feature>
<proteinExistence type="predicted"/>
<evidence type="ECO:0000313" key="3">
    <source>
        <dbReference type="Proteomes" id="UP001234989"/>
    </source>
</evidence>
<dbReference type="AlphaFoldDB" id="A0AAF0QC78"/>
<dbReference type="Proteomes" id="UP001234989">
    <property type="component" value="Chromosome 3"/>
</dbReference>
<organism evidence="2 3">
    <name type="scientific">Solanum verrucosum</name>
    <dbReference type="NCBI Taxonomy" id="315347"/>
    <lineage>
        <taxon>Eukaryota</taxon>
        <taxon>Viridiplantae</taxon>
        <taxon>Streptophyta</taxon>
        <taxon>Embryophyta</taxon>
        <taxon>Tracheophyta</taxon>
        <taxon>Spermatophyta</taxon>
        <taxon>Magnoliopsida</taxon>
        <taxon>eudicotyledons</taxon>
        <taxon>Gunneridae</taxon>
        <taxon>Pentapetalae</taxon>
        <taxon>asterids</taxon>
        <taxon>lamiids</taxon>
        <taxon>Solanales</taxon>
        <taxon>Solanaceae</taxon>
        <taxon>Solanoideae</taxon>
        <taxon>Solaneae</taxon>
        <taxon>Solanum</taxon>
    </lineage>
</organism>
<reference evidence="2" key="1">
    <citation type="submission" date="2023-08" db="EMBL/GenBank/DDBJ databases">
        <title>A de novo genome assembly of Solanum verrucosum Schlechtendal, a Mexican diploid species geographically isolated from the other diploid A-genome species in potato relatives.</title>
        <authorList>
            <person name="Hosaka K."/>
        </authorList>
    </citation>
    <scope>NUCLEOTIDE SEQUENCE</scope>
    <source>
        <tissue evidence="2">Young leaves</tissue>
    </source>
</reference>
<evidence type="ECO:0000313" key="2">
    <source>
        <dbReference type="EMBL" id="WMV19908.1"/>
    </source>
</evidence>
<evidence type="ECO:0008006" key="4">
    <source>
        <dbReference type="Google" id="ProtNLM"/>
    </source>
</evidence>
<protein>
    <recommendedName>
        <fullName evidence="4">CCHC-type domain-containing protein</fullName>
    </recommendedName>
</protein>
<evidence type="ECO:0000256" key="1">
    <source>
        <dbReference type="SAM" id="MobiDB-lite"/>
    </source>
</evidence>
<feature type="compositionally biased region" description="Polar residues" evidence="1">
    <location>
        <begin position="63"/>
        <end position="80"/>
    </location>
</feature>